<accession>A0A8J2UBI9</accession>
<feature type="transmembrane region" description="Helical" evidence="1">
    <location>
        <begin position="28"/>
        <end position="48"/>
    </location>
</feature>
<dbReference type="InterPro" id="IPR052712">
    <property type="entry name" value="Acid_resist_chaperone_HdeD"/>
</dbReference>
<keyword evidence="3" id="KW-1185">Reference proteome</keyword>
<gene>
    <name evidence="2" type="ORF">GCM10011511_17230</name>
</gene>
<protein>
    <recommendedName>
        <fullName evidence="4">DUF308 domain-containing protein</fullName>
    </recommendedName>
</protein>
<organism evidence="2 3">
    <name type="scientific">Puia dinghuensis</name>
    <dbReference type="NCBI Taxonomy" id="1792502"/>
    <lineage>
        <taxon>Bacteria</taxon>
        <taxon>Pseudomonadati</taxon>
        <taxon>Bacteroidota</taxon>
        <taxon>Chitinophagia</taxon>
        <taxon>Chitinophagales</taxon>
        <taxon>Chitinophagaceae</taxon>
        <taxon>Puia</taxon>
    </lineage>
</organism>
<dbReference type="PANTHER" id="PTHR34989">
    <property type="entry name" value="PROTEIN HDED"/>
    <property type="match status" value="1"/>
</dbReference>
<proteinExistence type="predicted"/>
<reference evidence="2" key="1">
    <citation type="journal article" date="2014" name="Int. J. Syst. Evol. Microbiol.">
        <title>Complete genome sequence of Corynebacterium casei LMG S-19264T (=DSM 44701T), isolated from a smear-ripened cheese.</title>
        <authorList>
            <consortium name="US DOE Joint Genome Institute (JGI-PGF)"/>
            <person name="Walter F."/>
            <person name="Albersmeier A."/>
            <person name="Kalinowski J."/>
            <person name="Ruckert C."/>
        </authorList>
    </citation>
    <scope>NUCLEOTIDE SEQUENCE</scope>
    <source>
        <strain evidence="2">CGMCC 1.15448</strain>
    </source>
</reference>
<keyword evidence="1" id="KW-0812">Transmembrane</keyword>
<comment type="caution">
    <text evidence="2">The sequence shown here is derived from an EMBL/GenBank/DDBJ whole genome shotgun (WGS) entry which is preliminary data.</text>
</comment>
<keyword evidence="1" id="KW-0472">Membrane</keyword>
<dbReference type="EMBL" id="BMJC01000002">
    <property type="protein sequence ID" value="GGA94483.1"/>
    <property type="molecule type" value="Genomic_DNA"/>
</dbReference>
<dbReference type="GO" id="GO:0005886">
    <property type="term" value="C:plasma membrane"/>
    <property type="evidence" value="ECO:0007669"/>
    <property type="project" value="TreeGrafter"/>
</dbReference>
<dbReference type="Proteomes" id="UP000607559">
    <property type="component" value="Unassembled WGS sequence"/>
</dbReference>
<sequence length="205" mass="22814">MPRLSKITGENESGSYLQSMKKITASQLLVFSALGWMLIGILSLSSYQNTYLPAIKYAGMIILLDGLLLTAVSFRCNGTTKEKRWIRAEAIVNLFFSFLLVLDPVFTDLIFVFLVTPWVVTKGFVTMIASLSLRKSVHGWRGDFLGGSLLAACGLLISHNPTDNPFGINILIGAIGCTIGLLYFYDAYRFRQINNQRVDHRHLAS</sequence>
<feature type="transmembrane region" description="Helical" evidence="1">
    <location>
        <begin position="54"/>
        <end position="74"/>
    </location>
</feature>
<feature type="transmembrane region" description="Helical" evidence="1">
    <location>
        <begin position="166"/>
        <end position="185"/>
    </location>
</feature>
<dbReference type="AlphaFoldDB" id="A0A8J2UBI9"/>
<reference evidence="2" key="2">
    <citation type="submission" date="2020-09" db="EMBL/GenBank/DDBJ databases">
        <authorList>
            <person name="Sun Q."/>
            <person name="Zhou Y."/>
        </authorList>
    </citation>
    <scope>NUCLEOTIDE SEQUENCE</scope>
    <source>
        <strain evidence="2">CGMCC 1.15448</strain>
    </source>
</reference>
<evidence type="ECO:0000313" key="3">
    <source>
        <dbReference type="Proteomes" id="UP000607559"/>
    </source>
</evidence>
<evidence type="ECO:0000313" key="2">
    <source>
        <dbReference type="EMBL" id="GGA94483.1"/>
    </source>
</evidence>
<name>A0A8J2UBI9_9BACT</name>
<evidence type="ECO:0000256" key="1">
    <source>
        <dbReference type="SAM" id="Phobius"/>
    </source>
</evidence>
<keyword evidence="1" id="KW-1133">Transmembrane helix</keyword>
<evidence type="ECO:0008006" key="4">
    <source>
        <dbReference type="Google" id="ProtNLM"/>
    </source>
</evidence>
<dbReference type="PANTHER" id="PTHR34989:SF1">
    <property type="entry name" value="PROTEIN HDED"/>
    <property type="match status" value="1"/>
</dbReference>